<evidence type="ECO:0000259" key="6">
    <source>
        <dbReference type="PROSITE" id="PS50850"/>
    </source>
</evidence>
<dbReference type="OrthoDB" id="9986881at2759"/>
<comment type="subcellular location">
    <subcellularLocation>
        <location evidence="1">Membrane</location>
        <topology evidence="1">Multi-pass membrane protein</topology>
    </subcellularLocation>
</comment>
<evidence type="ECO:0000256" key="3">
    <source>
        <dbReference type="ARBA" id="ARBA00022989"/>
    </source>
</evidence>
<keyword evidence="2 5" id="KW-0812">Transmembrane</keyword>
<keyword evidence="8" id="KW-1185">Reference proteome</keyword>
<feature type="transmembrane region" description="Helical" evidence="5">
    <location>
        <begin position="234"/>
        <end position="257"/>
    </location>
</feature>
<dbReference type="GO" id="GO:0022857">
    <property type="term" value="F:transmembrane transporter activity"/>
    <property type="evidence" value="ECO:0007669"/>
    <property type="project" value="InterPro"/>
</dbReference>
<evidence type="ECO:0000256" key="1">
    <source>
        <dbReference type="ARBA" id="ARBA00004141"/>
    </source>
</evidence>
<dbReference type="Gene3D" id="1.20.1250.20">
    <property type="entry name" value="MFS general substrate transporter like domains"/>
    <property type="match status" value="1"/>
</dbReference>
<dbReference type="AlphaFoldDB" id="A0A0M8MSL3"/>
<evidence type="ECO:0000256" key="2">
    <source>
        <dbReference type="ARBA" id="ARBA00022692"/>
    </source>
</evidence>
<evidence type="ECO:0000256" key="4">
    <source>
        <dbReference type="ARBA" id="ARBA00023136"/>
    </source>
</evidence>
<feature type="transmembrane region" description="Helical" evidence="5">
    <location>
        <begin position="545"/>
        <end position="567"/>
    </location>
</feature>
<dbReference type="CDD" id="cd17323">
    <property type="entry name" value="MFS_Tpo1_MDR_like"/>
    <property type="match status" value="1"/>
</dbReference>
<dbReference type="SUPFAM" id="SSF103473">
    <property type="entry name" value="MFS general substrate transporter"/>
    <property type="match status" value="1"/>
</dbReference>
<feature type="domain" description="Major facilitator superfamily (MFS) profile" evidence="6">
    <location>
        <begin position="168"/>
        <end position="599"/>
    </location>
</feature>
<dbReference type="VEuPathDB" id="FungiDB:Malapachy_0218"/>
<feature type="transmembrane region" description="Helical" evidence="5">
    <location>
        <begin position="438"/>
        <end position="459"/>
    </location>
</feature>
<dbReference type="RefSeq" id="XP_017991146.1">
    <property type="nucleotide sequence ID" value="XM_018134749.1"/>
</dbReference>
<feature type="transmembrane region" description="Helical" evidence="5">
    <location>
        <begin position="293"/>
        <end position="311"/>
    </location>
</feature>
<feature type="transmembrane region" description="Helical" evidence="5">
    <location>
        <begin position="323"/>
        <end position="343"/>
    </location>
</feature>
<dbReference type="FunFam" id="1.20.1250.20:FF:000011">
    <property type="entry name" value="MFS multidrug transporter, putative"/>
    <property type="match status" value="1"/>
</dbReference>
<sequence length="607" mass="68431">MDTAPTAEPVHAPEQQLHRQWLEGMKAESGAAPRPRALWKESMAEKFRRYSVPTWDPVLSARQRKTCNLRLHRHHFHDSHWAWDGLRLGMLIPEFHGLEILKHASHDEEKPEEPLTHEEIEDTEPMQPFKFKHEEDYEEYTERLLVKWDDKDDKEKMLNVHILYRIYIMLIGALCTLCTSFTSSAPSGIIPQMVEEFQTTKEVVKASIYLFVGAFCVGPLIWGPVSELFGRRIVFITAFLGFTCFNVGCMLSTNIASMIVCRFFAGACGSVSMAVAPSLIASLWSLKYLQTGIVVFSLAPCAGPCLGPIVSGYITNAGADWRWVFRVCAIFSFVLLLLVVFTMGETLDSIRLKYKAQRLRRETGDDRYIAPIEFRHIQWSKIPIQVLGKPFKILLEEPMLMALTIYTSFVYGVIYLLFDAYPIVFGELHNMRQGAQGLMFLGLVVGNVIAAIYCVSVDNRDYIKKFVANGNKALSPERRLNTALIGGPLITIGLFWFAWTSFPSVSFWSPLVAGGVADVGLFFIFLSLLTYLTETYAENSASANSINTIVRSAFGCGFPMFGAQMYHNLNPRWASTVIAFISLVLVPIPFVLVKFGPTIRSWSKNAC</sequence>
<dbReference type="InterPro" id="IPR011701">
    <property type="entry name" value="MFS"/>
</dbReference>
<dbReference type="PANTHER" id="PTHR23502">
    <property type="entry name" value="MAJOR FACILITATOR SUPERFAMILY"/>
    <property type="match status" value="1"/>
</dbReference>
<keyword evidence="4 5" id="KW-0472">Membrane</keyword>
<feature type="transmembrane region" description="Helical" evidence="5">
    <location>
        <begin position="203"/>
        <end position="222"/>
    </location>
</feature>
<dbReference type="Pfam" id="PF07690">
    <property type="entry name" value="MFS_1"/>
    <property type="match status" value="1"/>
</dbReference>
<dbReference type="InterPro" id="IPR020846">
    <property type="entry name" value="MFS_dom"/>
</dbReference>
<dbReference type="GO" id="GO:0005886">
    <property type="term" value="C:plasma membrane"/>
    <property type="evidence" value="ECO:0007669"/>
    <property type="project" value="TreeGrafter"/>
</dbReference>
<proteinExistence type="predicted"/>
<dbReference type="PROSITE" id="PS50850">
    <property type="entry name" value="MFS"/>
    <property type="match status" value="1"/>
</dbReference>
<feature type="transmembrane region" description="Helical" evidence="5">
    <location>
        <begin position="573"/>
        <end position="593"/>
    </location>
</feature>
<protein>
    <submittedName>
        <fullName evidence="7">Mfs general substrate transporter</fullName>
    </submittedName>
</protein>
<evidence type="ECO:0000256" key="5">
    <source>
        <dbReference type="SAM" id="Phobius"/>
    </source>
</evidence>
<accession>A0A0M8MSL3</accession>
<dbReference type="STRING" id="77020.A0A0M8MSL3"/>
<name>A0A0M8MSL3_9BASI</name>
<organism evidence="7 8">
    <name type="scientific">Malassezia pachydermatis</name>
    <dbReference type="NCBI Taxonomy" id="77020"/>
    <lineage>
        <taxon>Eukaryota</taxon>
        <taxon>Fungi</taxon>
        <taxon>Dikarya</taxon>
        <taxon>Basidiomycota</taxon>
        <taxon>Ustilaginomycotina</taxon>
        <taxon>Malasseziomycetes</taxon>
        <taxon>Malasseziales</taxon>
        <taxon>Malasseziaceae</taxon>
        <taxon>Malassezia</taxon>
    </lineage>
</organism>
<dbReference type="InterPro" id="IPR036259">
    <property type="entry name" value="MFS_trans_sf"/>
</dbReference>
<reference evidence="7 8" key="1">
    <citation type="submission" date="2015-07" db="EMBL/GenBank/DDBJ databases">
        <title>Draft Genome Sequence of Malassezia furfur CBS1878 and Malassezia pachydermatis CBS1879.</title>
        <authorList>
            <person name="Triana S."/>
            <person name="Ohm R."/>
            <person name="Gonzalez A."/>
            <person name="DeCock H."/>
            <person name="Restrepo S."/>
            <person name="Celis A."/>
        </authorList>
    </citation>
    <scope>NUCLEOTIDE SEQUENCE [LARGE SCALE GENOMIC DNA]</scope>
    <source>
        <strain evidence="7 8">CBS 1879</strain>
    </source>
</reference>
<feature type="transmembrane region" description="Helical" evidence="5">
    <location>
        <begin position="263"/>
        <end position="286"/>
    </location>
</feature>
<comment type="caution">
    <text evidence="7">The sequence shown here is derived from an EMBL/GenBank/DDBJ whole genome shotgun (WGS) entry which is preliminary data.</text>
</comment>
<feature type="transmembrane region" description="Helical" evidence="5">
    <location>
        <begin position="511"/>
        <end position="533"/>
    </location>
</feature>
<dbReference type="EMBL" id="LGAV01000006">
    <property type="protein sequence ID" value="KOS13514.1"/>
    <property type="molecule type" value="Genomic_DNA"/>
</dbReference>
<dbReference type="GeneID" id="28726624"/>
<feature type="transmembrane region" description="Helical" evidence="5">
    <location>
        <begin position="162"/>
        <end position="183"/>
    </location>
</feature>
<keyword evidence="3 5" id="KW-1133">Transmembrane helix</keyword>
<gene>
    <name evidence="7" type="ORF">Malapachy_0218</name>
</gene>
<dbReference type="PANTHER" id="PTHR23502:SF173">
    <property type="entry name" value="MFS-MULTIDRUG-RESISTANCE TRANSPORTER-RELATED"/>
    <property type="match status" value="1"/>
</dbReference>
<evidence type="ECO:0000313" key="8">
    <source>
        <dbReference type="Proteomes" id="UP000037751"/>
    </source>
</evidence>
<feature type="transmembrane region" description="Helical" evidence="5">
    <location>
        <begin position="480"/>
        <end position="499"/>
    </location>
</feature>
<feature type="transmembrane region" description="Helical" evidence="5">
    <location>
        <begin position="399"/>
        <end position="418"/>
    </location>
</feature>
<dbReference type="Proteomes" id="UP000037751">
    <property type="component" value="Unassembled WGS sequence"/>
</dbReference>
<evidence type="ECO:0000313" key="7">
    <source>
        <dbReference type="EMBL" id="KOS13514.1"/>
    </source>
</evidence>